<evidence type="ECO:0000313" key="2">
    <source>
        <dbReference type="EMBL" id="MEE3719422.1"/>
    </source>
</evidence>
<organism evidence="2 3">
    <name type="scientific">Tumidithrix elongata BACA0141</name>
    <dbReference type="NCBI Taxonomy" id="2716417"/>
    <lineage>
        <taxon>Bacteria</taxon>
        <taxon>Bacillati</taxon>
        <taxon>Cyanobacteriota</taxon>
        <taxon>Cyanophyceae</taxon>
        <taxon>Pseudanabaenales</taxon>
        <taxon>Pseudanabaenaceae</taxon>
        <taxon>Tumidithrix</taxon>
        <taxon>Tumidithrix elongata</taxon>
    </lineage>
</organism>
<evidence type="ECO:0000256" key="1">
    <source>
        <dbReference type="SAM" id="MobiDB-lite"/>
    </source>
</evidence>
<accession>A0AAW9PW68</accession>
<sequence length="322" mass="35987">MNRADIQDFLNLAGIDGVALTNRRMRPCFYGLDSVLERTKQALGQGVLHVLENVPEGFEAFEFSFSENTVFIYKLSHGLVLLVLTGKDLDLERYKKAITSIKKLVETDAYNTISAFKLLLGGATQATATSQNNFGTQLTGLPVNQLVKAAIPVELVSEPAKKSQAHVMPPQPSKVNTKPSITPAPKPQASLLDAAIVETHIKSVSTKNSAQEYKLDELILVMNKLSRFTTDYLGKMVVANYWRSSRPAIAWLAEVEIDRNAQISHPRQKAIACNSEQHHQIQEWTRAFIKRCRQVIRNFDVMLKQDCLDAQQQDLLLGEDPK</sequence>
<dbReference type="AlphaFoldDB" id="A0AAW9PW68"/>
<evidence type="ECO:0000313" key="3">
    <source>
        <dbReference type="Proteomes" id="UP001333818"/>
    </source>
</evidence>
<keyword evidence="3" id="KW-1185">Reference proteome</keyword>
<protein>
    <submittedName>
        <fullName evidence="2">Uncharacterized protein</fullName>
    </submittedName>
</protein>
<gene>
    <name evidence="2" type="ORF">V2H45_22010</name>
</gene>
<dbReference type="Proteomes" id="UP001333818">
    <property type="component" value="Unassembled WGS sequence"/>
</dbReference>
<comment type="caution">
    <text evidence="2">The sequence shown here is derived from an EMBL/GenBank/DDBJ whole genome shotgun (WGS) entry which is preliminary data.</text>
</comment>
<feature type="region of interest" description="Disordered" evidence="1">
    <location>
        <begin position="162"/>
        <end position="184"/>
    </location>
</feature>
<proteinExistence type="predicted"/>
<reference evidence="2" key="1">
    <citation type="submission" date="2024-01" db="EMBL/GenBank/DDBJ databases">
        <title>Bank of Algae and Cyanobacteria of the Azores (BACA) strain genomes.</title>
        <authorList>
            <person name="Luz R."/>
            <person name="Cordeiro R."/>
            <person name="Fonseca A."/>
            <person name="Goncalves V."/>
        </authorList>
    </citation>
    <scope>NUCLEOTIDE SEQUENCE</scope>
    <source>
        <strain evidence="2">BACA0141</strain>
    </source>
</reference>
<dbReference type="EMBL" id="JAZBJZ010000132">
    <property type="protein sequence ID" value="MEE3719422.1"/>
    <property type="molecule type" value="Genomic_DNA"/>
</dbReference>
<name>A0AAW9PW68_9CYAN</name>
<dbReference type="RefSeq" id="WP_330485858.1">
    <property type="nucleotide sequence ID" value="NZ_JAZBJZ010000132.1"/>
</dbReference>